<dbReference type="Pfam" id="PF01555">
    <property type="entry name" value="N6_N4_Mtase"/>
    <property type="match status" value="1"/>
</dbReference>
<gene>
    <name evidence="8" type="ORF">N47_G33080</name>
</gene>
<feature type="domain" description="DNA methylase N-4/N-6" evidence="7">
    <location>
        <begin position="158"/>
        <end position="487"/>
    </location>
</feature>
<name>E1YBP0_9BACT</name>
<dbReference type="EMBL" id="FR695868">
    <property type="protein sequence ID" value="CBX27984.1"/>
    <property type="molecule type" value="Genomic_DNA"/>
</dbReference>
<keyword evidence="4" id="KW-0949">S-adenosyl-L-methionine</keyword>
<reference evidence="8" key="1">
    <citation type="journal article" date="2011" name="Environ. Microbiol.">
        <title>Genomic insights into the metabolic potential of the polycyclic aromatic hydrocarbon degrading sulfate-reducing Deltaproteobacterium N47.</title>
        <authorList>
            <person name="Bergmann F."/>
            <person name="Selesi D."/>
            <person name="Weinmaier T."/>
            <person name="Tischler P."/>
            <person name="Rattei T."/>
            <person name="Meckenstock R.U."/>
        </authorList>
    </citation>
    <scope>NUCLEOTIDE SEQUENCE</scope>
</reference>
<keyword evidence="2" id="KW-0489">Methyltransferase</keyword>
<dbReference type="PRINTS" id="PR00506">
    <property type="entry name" value="D21N6MTFRASE"/>
</dbReference>
<dbReference type="Gene3D" id="3.40.50.150">
    <property type="entry name" value="Vaccinia Virus protein VP39"/>
    <property type="match status" value="1"/>
</dbReference>
<dbReference type="EC" id="2.1.1.72" evidence="1"/>
<dbReference type="PANTHER" id="PTHR13370:SF16">
    <property type="entry name" value="SITE-SPECIFIC DNA-METHYLTRANSFERASE (ADENINE-SPECIFIC)"/>
    <property type="match status" value="1"/>
</dbReference>
<dbReference type="GO" id="GO:0009007">
    <property type="term" value="F:site-specific DNA-methyltransferase (adenine-specific) activity"/>
    <property type="evidence" value="ECO:0007669"/>
    <property type="project" value="UniProtKB-EC"/>
</dbReference>
<evidence type="ECO:0000256" key="1">
    <source>
        <dbReference type="ARBA" id="ARBA00011900"/>
    </source>
</evidence>
<dbReference type="AlphaFoldDB" id="E1YBP0"/>
<dbReference type="GO" id="GO:0032259">
    <property type="term" value="P:methylation"/>
    <property type="evidence" value="ECO:0007669"/>
    <property type="project" value="UniProtKB-KW"/>
</dbReference>
<sequence>MKAVETITHDEACRKNIPTAEYQSVMRKDEQTPIQIAYERRNRDLDPQLVWRGKDEQDWSDLVVHAPPLYIQEKVHPKVLIDDLMKAVESGQWQVESGKTNHLPVQIDLFADFNGIPKGADKTEFYQHDANWSNRMILGDSLQVMASLAEREGLRGKVQCIYFDPPYGIKFNSNFQWSTTSRDVKDGNVDHITREPEQVKAFRDTWRDGIHSYLTYLRDRLTVARDLLTESGSIFVQIGDENVHRVRALMDEVFGDTNFISLIHFQTTTGQASDLLPRSGDYVIWYGKNRNNIKSKKLYAEKNLADLASYNQARSLITFATRKLSKEERLGQKSIDNQWIIYSAQNLRSQDAGSEENRKFQLRGRTFDCGPNHHWKTNPLPGIKRLEFADRLQINGNSPNYIRFINDYPVVEYTTQWNDTAIAGFSGDKKRYVVETSTKVIERCIIMTTDPGDLVLDPTCGSGTTVYVAEQWGRRWITIDTSRVALALARARIMGARYSYYLLADSKDGQLKEAEITKTAPSEALTQNNIRQGFVYERVPHITLKSIANNMEIDVIWEKYQEKLEPLREKLNKALDKKWEEWEIPRQLSDVIPAKAGTQKKEVEFLHAQWWQQRIARQKEIDSSIAAKADFEYLYDKPYEDKKKVRVAGPFTVESLSPHRVLGVDENDELIDGLAESKSGYGELQSFVQMILENLKISGVQQAHKEDKINFSSISPWPGYYVCAEGKYFEGEEDTGTEKRAAIFIGPEFGTVSRPDLVSAAREAGDGDFDVLISCAFNYDAHSSEFDKLGRIPVLKARMNADLHMADDLKNTGKGNLFVIFGEPDITVVSGQWIVTRNGRLVANYEQAKELSGLGSLEEINRAGRDDLSAFRPLPKGGKIRSDKSDPASIDLRTSEHRGGSGTQRDGGISSVFGDSQRVSGRGGNLSVSGRKAGDGHEGSNFSISDSGGGRWSNDQWAQAVAAFKNLTEADFPLSLTTDHKAQVTIHGVDVFHPNTGEVRSDGAEGIACWFIDTDYNEESFFVRHAYFLGANDPYKALKTTLKAEINQDAWDSLNSDTSRPFDKPKSGRIAVKVINHLGDEVMKVFRVEGGVK</sequence>
<evidence type="ECO:0000256" key="6">
    <source>
        <dbReference type="SAM" id="MobiDB-lite"/>
    </source>
</evidence>
<proteinExistence type="predicted"/>
<organism evidence="8">
    <name type="scientific">uncultured Desulfobacterium sp</name>
    <dbReference type="NCBI Taxonomy" id="201089"/>
    <lineage>
        <taxon>Bacteria</taxon>
        <taxon>Pseudomonadati</taxon>
        <taxon>Thermodesulfobacteriota</taxon>
        <taxon>Desulfobacteria</taxon>
        <taxon>Desulfobacterales</taxon>
        <taxon>Desulfobacteriaceae</taxon>
        <taxon>Desulfobacterium</taxon>
        <taxon>environmental samples</taxon>
    </lineage>
</organism>
<evidence type="ECO:0000313" key="8">
    <source>
        <dbReference type="EMBL" id="CBX27984.1"/>
    </source>
</evidence>
<evidence type="ECO:0000256" key="2">
    <source>
        <dbReference type="ARBA" id="ARBA00022603"/>
    </source>
</evidence>
<accession>E1YBP0</accession>
<dbReference type="SUPFAM" id="SSF53335">
    <property type="entry name" value="S-adenosyl-L-methionine-dependent methyltransferases"/>
    <property type="match status" value="1"/>
</dbReference>
<dbReference type="REBASE" id="35244">
    <property type="entry name" value="M.DspN47ORF33080P"/>
</dbReference>
<dbReference type="GO" id="GO:0003677">
    <property type="term" value="F:DNA binding"/>
    <property type="evidence" value="ECO:0007669"/>
    <property type="project" value="InterPro"/>
</dbReference>
<dbReference type="InterPro" id="IPR029063">
    <property type="entry name" value="SAM-dependent_MTases_sf"/>
</dbReference>
<dbReference type="GO" id="GO:0005737">
    <property type="term" value="C:cytoplasm"/>
    <property type="evidence" value="ECO:0007669"/>
    <property type="project" value="TreeGrafter"/>
</dbReference>
<evidence type="ECO:0000256" key="4">
    <source>
        <dbReference type="ARBA" id="ARBA00022691"/>
    </source>
</evidence>
<feature type="region of interest" description="Disordered" evidence="6">
    <location>
        <begin position="868"/>
        <end position="950"/>
    </location>
</feature>
<keyword evidence="3" id="KW-0808">Transferase</keyword>
<dbReference type="InterPro" id="IPR002295">
    <property type="entry name" value="N4/N6-MTase_EcoPI_Mod-like"/>
</dbReference>
<dbReference type="PANTHER" id="PTHR13370">
    <property type="entry name" value="RNA METHYLASE-RELATED"/>
    <property type="match status" value="1"/>
</dbReference>
<evidence type="ECO:0000259" key="7">
    <source>
        <dbReference type="Pfam" id="PF01555"/>
    </source>
</evidence>
<evidence type="ECO:0000256" key="5">
    <source>
        <dbReference type="ARBA" id="ARBA00047942"/>
    </source>
</evidence>
<dbReference type="InterPro" id="IPR002941">
    <property type="entry name" value="DNA_methylase_N4/N6"/>
</dbReference>
<evidence type="ECO:0000256" key="3">
    <source>
        <dbReference type="ARBA" id="ARBA00022679"/>
    </source>
</evidence>
<dbReference type="GO" id="GO:0008170">
    <property type="term" value="F:N-methyltransferase activity"/>
    <property type="evidence" value="ECO:0007669"/>
    <property type="project" value="InterPro"/>
</dbReference>
<protein>
    <recommendedName>
        <fullName evidence="1">site-specific DNA-methyltransferase (adenine-specific)</fullName>
        <ecNumber evidence="1">2.1.1.72</ecNumber>
    </recommendedName>
</protein>
<comment type="catalytic activity">
    <reaction evidence="5">
        <text>a 2'-deoxyadenosine in DNA + S-adenosyl-L-methionine = an N(6)-methyl-2'-deoxyadenosine in DNA + S-adenosyl-L-homocysteine + H(+)</text>
        <dbReference type="Rhea" id="RHEA:15197"/>
        <dbReference type="Rhea" id="RHEA-COMP:12418"/>
        <dbReference type="Rhea" id="RHEA-COMP:12419"/>
        <dbReference type="ChEBI" id="CHEBI:15378"/>
        <dbReference type="ChEBI" id="CHEBI:57856"/>
        <dbReference type="ChEBI" id="CHEBI:59789"/>
        <dbReference type="ChEBI" id="CHEBI:90615"/>
        <dbReference type="ChEBI" id="CHEBI:90616"/>
        <dbReference type="EC" id="2.1.1.72"/>
    </reaction>
</comment>